<dbReference type="InterPro" id="IPR027039">
    <property type="entry name" value="Crtac1"/>
</dbReference>
<feature type="signal peptide" evidence="2">
    <location>
        <begin position="1"/>
        <end position="19"/>
    </location>
</feature>
<dbReference type="EMBL" id="SNZB01000002">
    <property type="protein sequence ID" value="TDR22815.1"/>
    <property type="molecule type" value="Genomic_DNA"/>
</dbReference>
<comment type="caution">
    <text evidence="4">The sequence shown here is derived from an EMBL/GenBank/DDBJ whole genome shotgun (WGS) entry which is preliminary data.</text>
</comment>
<evidence type="ECO:0000313" key="4">
    <source>
        <dbReference type="EMBL" id="TDR22815.1"/>
    </source>
</evidence>
<dbReference type="AlphaFoldDB" id="A0A4R6XSA5"/>
<protein>
    <submittedName>
        <fullName evidence="4">VCBS repeat protein</fullName>
    </submittedName>
</protein>
<proteinExistence type="predicted"/>
<dbReference type="PANTHER" id="PTHR16026:SF0">
    <property type="entry name" value="CARTILAGE ACIDIC PROTEIN 1"/>
    <property type="match status" value="1"/>
</dbReference>
<dbReference type="Gene3D" id="2.130.10.130">
    <property type="entry name" value="Integrin alpha, N-terminal"/>
    <property type="match status" value="2"/>
</dbReference>
<keyword evidence="5" id="KW-1185">Reference proteome</keyword>
<dbReference type="InterPro" id="IPR013517">
    <property type="entry name" value="FG-GAP"/>
</dbReference>
<keyword evidence="1 2" id="KW-0732">Signal</keyword>
<dbReference type="SUPFAM" id="SSF69318">
    <property type="entry name" value="Integrin alpha N-terminal domain"/>
    <property type="match status" value="1"/>
</dbReference>
<evidence type="ECO:0000256" key="1">
    <source>
        <dbReference type="ARBA" id="ARBA00022729"/>
    </source>
</evidence>
<accession>A0A4R6XSA5</accession>
<dbReference type="InterPro" id="IPR028994">
    <property type="entry name" value="Integrin_alpha_N"/>
</dbReference>
<evidence type="ECO:0000256" key="2">
    <source>
        <dbReference type="SAM" id="SignalP"/>
    </source>
</evidence>
<dbReference type="OrthoDB" id="100785at2"/>
<organism evidence="4 5">
    <name type="scientific">Marinicella litoralis</name>
    <dbReference type="NCBI Taxonomy" id="644220"/>
    <lineage>
        <taxon>Bacteria</taxon>
        <taxon>Pseudomonadati</taxon>
        <taxon>Pseudomonadota</taxon>
        <taxon>Gammaproteobacteria</taxon>
        <taxon>Lysobacterales</taxon>
        <taxon>Marinicellaceae</taxon>
        <taxon>Marinicella</taxon>
    </lineage>
</organism>
<dbReference type="Proteomes" id="UP000295724">
    <property type="component" value="Unassembled WGS sequence"/>
</dbReference>
<dbReference type="Pfam" id="PF13517">
    <property type="entry name" value="FG-GAP_3"/>
    <property type="match status" value="2"/>
</dbReference>
<gene>
    <name evidence="4" type="ORF">C8D91_1308</name>
</gene>
<feature type="domain" description="ASPIC/UnbV" evidence="3">
    <location>
        <begin position="425"/>
        <end position="491"/>
    </location>
</feature>
<evidence type="ECO:0000259" key="3">
    <source>
        <dbReference type="Pfam" id="PF07593"/>
    </source>
</evidence>
<feature type="chain" id="PRO_5020434892" evidence="2">
    <location>
        <begin position="20"/>
        <end position="507"/>
    </location>
</feature>
<dbReference type="PANTHER" id="PTHR16026">
    <property type="entry name" value="CARTILAGE ACIDIC PROTEIN 1"/>
    <property type="match status" value="1"/>
</dbReference>
<evidence type="ECO:0000313" key="5">
    <source>
        <dbReference type="Proteomes" id="UP000295724"/>
    </source>
</evidence>
<sequence length="507" mass="55685">MFNKNKKLLLLALVVQQSAAVTFENVTVALGIDMPHFANKMSTGIAAADFDNNGYVDLYLTGYDYDSKLYFNDGQSFIENSQLIVPDLSGERCGSVAAADFDNDGWQDIYVACWGNNYLLHNQQGNGFVDITTSSGTDHLERTEAVSWGDLNNDGLLDLVLGVTPLSGTPDLNDPNDLDHVFFNNGDLTFTDIYGVLDPVEISRSTLALVLTDIDMDNDLDIYFANDKHQVNVMLRNDGPGCGGWCFTNVAGAQGSDHSAYCMGVAVGDYDNDLDWDLSYSSIDEHILLQNTHTNTEPIFSSVAQSAGVNISTGYGWSTLLFDTDNDGWEDMYLATTGGAPQPVSNHLFHNNQNGTFSDITATSGVEDIHPTEGAAWLDYDQDGRLDLTVGRFNLNYQFLKNSTVNNQHWIGFKLRGGADVNRDAIGSKIIVTDALGNSQMRELRAGESRGSNNEKILHFGLGNASSVSAQIIWPNGYQQSIDQVAADQYIQLVYPVYDHIFTHQFE</sequence>
<reference evidence="4 5" key="1">
    <citation type="submission" date="2019-03" db="EMBL/GenBank/DDBJ databases">
        <title>Genomic Encyclopedia of Type Strains, Phase IV (KMG-IV): sequencing the most valuable type-strain genomes for metagenomic binning, comparative biology and taxonomic classification.</title>
        <authorList>
            <person name="Goeker M."/>
        </authorList>
    </citation>
    <scope>NUCLEOTIDE SEQUENCE [LARGE SCALE GENOMIC DNA]</scope>
    <source>
        <strain evidence="4 5">DSM 25488</strain>
    </source>
</reference>
<dbReference type="Pfam" id="PF07593">
    <property type="entry name" value="UnbV_ASPIC"/>
    <property type="match status" value="1"/>
</dbReference>
<dbReference type="InterPro" id="IPR011519">
    <property type="entry name" value="UnbV_ASPIC"/>
</dbReference>
<name>A0A4R6XSA5_9GAMM</name>
<dbReference type="RefSeq" id="WP_099019429.1">
    <property type="nucleotide sequence ID" value="NZ_NIHB01000002.1"/>
</dbReference>